<keyword evidence="3" id="KW-0789">Thiol protease inhibitor</keyword>
<evidence type="ECO:0000259" key="4">
    <source>
        <dbReference type="Pfam" id="PF16845"/>
    </source>
</evidence>
<dbReference type="InterPro" id="IPR046350">
    <property type="entry name" value="Cystatin_sf"/>
</dbReference>
<dbReference type="InterPro" id="IPR000010">
    <property type="entry name" value="Cystatin_dom"/>
</dbReference>
<proteinExistence type="inferred from homology"/>
<evidence type="ECO:0000313" key="5">
    <source>
        <dbReference type="EMBL" id="KAF8718216.1"/>
    </source>
</evidence>
<comment type="caution">
    <text evidence="5">The sequence shown here is derived from an EMBL/GenBank/DDBJ whole genome shotgun (WGS) entry which is preliminary data.</text>
</comment>
<keyword evidence="2" id="KW-0646">Protease inhibitor</keyword>
<accession>A0A835C0Z4</accession>
<dbReference type="GO" id="GO:0004869">
    <property type="term" value="F:cysteine-type endopeptidase inhibitor activity"/>
    <property type="evidence" value="ECO:0007669"/>
    <property type="project" value="UniProtKB-KW"/>
</dbReference>
<dbReference type="SUPFAM" id="SSF54403">
    <property type="entry name" value="Cystatin/monellin"/>
    <property type="match status" value="1"/>
</dbReference>
<dbReference type="AlphaFoldDB" id="A0A835C0Z4"/>
<protein>
    <recommendedName>
        <fullName evidence="4">Cystatin domain-containing protein</fullName>
    </recommendedName>
</protein>
<sequence>MHGNIPSRPAPMNPVHGTIDAWTSPFPALYINLANDRRSLNQAADPKQHQPPTMRSPSSSSLLGAVLLAVLILAPSRAEWVPVLDVNEVVIKQVGQFAVLVYGLAHRKDMAFVAVVRGQTEDAVGGGTNYRLVVVAAKPSQEGSTTTAEYDCLVWGVPGSSSDTWKLRRLSSPELVFVPVHANVASDDEEKQALCFPELVINPHPQAPVRTTTTTKLPSTLLAVPLLLVATFVVLTFADDANGDAAATSTGLHPYSATAAAGRRRAGCRTIRQVGKFAVSAYCLNTGARLAFVNVVGGQSQPYGGGARYRLVITVAVDDAGPSAAETTTTMAQYGVLVWGILGTTTWQLWYFAPNN</sequence>
<keyword evidence="6" id="KW-1185">Reference proteome</keyword>
<dbReference type="EMBL" id="JACEFO010001712">
    <property type="protein sequence ID" value="KAF8718216.1"/>
    <property type="molecule type" value="Genomic_DNA"/>
</dbReference>
<dbReference type="Proteomes" id="UP000636709">
    <property type="component" value="Unassembled WGS sequence"/>
</dbReference>
<feature type="domain" description="Cystatin" evidence="4">
    <location>
        <begin position="85"/>
        <end position="157"/>
    </location>
</feature>
<evidence type="ECO:0000256" key="2">
    <source>
        <dbReference type="ARBA" id="ARBA00022690"/>
    </source>
</evidence>
<dbReference type="InterPro" id="IPR027214">
    <property type="entry name" value="Cystatin"/>
</dbReference>
<reference evidence="5" key="1">
    <citation type="submission" date="2020-07" db="EMBL/GenBank/DDBJ databases">
        <title>Genome sequence and genetic diversity analysis of an under-domesticated orphan crop, white fonio (Digitaria exilis).</title>
        <authorList>
            <person name="Bennetzen J.L."/>
            <person name="Chen S."/>
            <person name="Ma X."/>
            <person name="Wang X."/>
            <person name="Yssel A.E.J."/>
            <person name="Chaluvadi S.R."/>
            <person name="Johnson M."/>
            <person name="Gangashetty P."/>
            <person name="Hamidou F."/>
            <person name="Sanogo M.D."/>
            <person name="Zwaenepoel A."/>
            <person name="Wallace J."/>
            <person name="Van De Peer Y."/>
            <person name="Van Deynze A."/>
        </authorList>
    </citation>
    <scope>NUCLEOTIDE SEQUENCE</scope>
    <source>
        <tissue evidence="5">Leaves</tissue>
    </source>
</reference>
<gene>
    <name evidence="5" type="ORF">HU200_025709</name>
</gene>
<dbReference type="OrthoDB" id="663320at2759"/>
<dbReference type="Gene3D" id="3.10.450.10">
    <property type="match status" value="2"/>
</dbReference>
<evidence type="ECO:0000256" key="3">
    <source>
        <dbReference type="ARBA" id="ARBA00022704"/>
    </source>
</evidence>
<organism evidence="5 6">
    <name type="scientific">Digitaria exilis</name>
    <dbReference type="NCBI Taxonomy" id="1010633"/>
    <lineage>
        <taxon>Eukaryota</taxon>
        <taxon>Viridiplantae</taxon>
        <taxon>Streptophyta</taxon>
        <taxon>Embryophyta</taxon>
        <taxon>Tracheophyta</taxon>
        <taxon>Spermatophyta</taxon>
        <taxon>Magnoliopsida</taxon>
        <taxon>Liliopsida</taxon>
        <taxon>Poales</taxon>
        <taxon>Poaceae</taxon>
        <taxon>PACMAD clade</taxon>
        <taxon>Panicoideae</taxon>
        <taxon>Panicodae</taxon>
        <taxon>Paniceae</taxon>
        <taxon>Anthephorinae</taxon>
        <taxon>Digitaria</taxon>
    </lineage>
</organism>
<name>A0A835C0Z4_9POAL</name>
<evidence type="ECO:0000256" key="1">
    <source>
        <dbReference type="ARBA" id="ARBA00007233"/>
    </source>
</evidence>
<dbReference type="PANTHER" id="PTHR47116">
    <property type="entry name" value="PHLOEM FILAMENT PROTEIN"/>
    <property type="match status" value="1"/>
</dbReference>
<evidence type="ECO:0000313" key="6">
    <source>
        <dbReference type="Proteomes" id="UP000636709"/>
    </source>
</evidence>
<comment type="similarity">
    <text evidence="1">Belongs to the cystatin family. Phytocystatin subfamily.</text>
</comment>
<dbReference type="Pfam" id="PF16845">
    <property type="entry name" value="SQAPI"/>
    <property type="match status" value="1"/>
</dbReference>